<dbReference type="PANTHER" id="PTHR11552:SF201">
    <property type="entry name" value="GLUCOSE-METHANOL-CHOLINE OXIDOREDUCTASE N-TERMINAL DOMAIN-CONTAINING PROTEIN"/>
    <property type="match status" value="1"/>
</dbReference>
<comment type="similarity">
    <text evidence="2">Belongs to the GMC oxidoreductase family.</text>
</comment>
<protein>
    <submittedName>
        <fullName evidence="10">Alcohol oxidase</fullName>
    </submittedName>
</protein>
<dbReference type="Gene3D" id="3.30.560.10">
    <property type="entry name" value="Glucose Oxidase, domain 3"/>
    <property type="match status" value="1"/>
</dbReference>
<evidence type="ECO:0000256" key="7">
    <source>
        <dbReference type="PIRSR" id="PIRSR000137-1"/>
    </source>
</evidence>
<feature type="binding site" evidence="8">
    <location>
        <position position="96"/>
    </location>
    <ligand>
        <name>FAD</name>
        <dbReference type="ChEBI" id="CHEBI:57692"/>
    </ligand>
</feature>
<feature type="active site" description="Proton donor" evidence="7">
    <location>
        <position position="533"/>
    </location>
</feature>
<evidence type="ECO:0000256" key="6">
    <source>
        <dbReference type="ARBA" id="ARBA00023002"/>
    </source>
</evidence>
<evidence type="ECO:0000313" key="11">
    <source>
        <dbReference type="Proteomes" id="UP000077266"/>
    </source>
</evidence>
<dbReference type="OrthoDB" id="269227at2759"/>
<keyword evidence="4" id="KW-0732">Signal</keyword>
<keyword evidence="5 8" id="KW-0274">FAD</keyword>
<evidence type="ECO:0000256" key="1">
    <source>
        <dbReference type="ARBA" id="ARBA00001974"/>
    </source>
</evidence>
<feature type="domain" description="Glucose-methanol-choline oxidoreductase N-terminal" evidence="9">
    <location>
        <begin position="287"/>
        <end position="301"/>
    </location>
</feature>
<gene>
    <name evidence="10" type="ORF">EXIGLDRAFT_716190</name>
</gene>
<evidence type="ECO:0000256" key="8">
    <source>
        <dbReference type="PIRSR" id="PIRSR000137-2"/>
    </source>
</evidence>
<dbReference type="Gene3D" id="3.50.50.60">
    <property type="entry name" value="FAD/NAD(P)-binding domain"/>
    <property type="match status" value="1"/>
</dbReference>
<name>A0A166BUL7_EXIGL</name>
<keyword evidence="3" id="KW-0285">Flavoprotein</keyword>
<dbReference type="InterPro" id="IPR036188">
    <property type="entry name" value="FAD/NAD-bd_sf"/>
</dbReference>
<dbReference type="Pfam" id="PF05199">
    <property type="entry name" value="GMC_oxred_C"/>
    <property type="match status" value="1"/>
</dbReference>
<sequence>MILAPATQDIDELLSQPFDFVVAGGGTGGLALAALLSDDPSMSVLVLDRGVHRPDDLKVLTPQLWATQLGDPTYDSGHLSVPQLNGAPTYFSASRVLGGTSTLNAMTWIQVPRNELQAWSELGNATWDWETVLSHSKEAESFIVAQGELQTAFEATAKPEYRGDHGPVPLTHSTFFSSLLPEWYETLRKVGIQTNHDPRESGTNAGAWTVQNAITRLQERASAAKSYYLPRADRTNLVVITEAQVHRVLLNDTADSDGLFAATGVEFVYAGAVHVARVRREVIVSAGSFASPKILELSGIGDPSILGEAGVECKVDLPGVGENFQDHWAFNHGFKVNSKHTTLDQLRDPAVMAAQTEEYLKSRTGLLSAGQTSLVYITANHLFDAATIRSMQEDLQADIRTAPPGLQEQYTIMQRWLADPDVPFIEMYHFFFPGAPPPANEKFLAMCTFLTHPFSRGSVHIKSNDPDVPVVVDPRLFTHPLDKKFALAAVNFARERLAKTEPLASALDGAAHPPENATQQDLEAVVEGVISGHAIGTCSMLPREKRGVVDTDLKVWGTSNLRVVDASIFPLHTSNHPQATVYATAHKAAASILQRWRE</sequence>
<keyword evidence="11" id="KW-1185">Reference proteome</keyword>
<evidence type="ECO:0000256" key="2">
    <source>
        <dbReference type="ARBA" id="ARBA00010790"/>
    </source>
</evidence>
<proteinExistence type="inferred from homology"/>
<dbReference type="Pfam" id="PF00732">
    <property type="entry name" value="GMC_oxred_N"/>
    <property type="match status" value="1"/>
</dbReference>
<dbReference type="AlphaFoldDB" id="A0A166BUL7"/>
<feature type="binding site" evidence="8">
    <location>
        <begin position="577"/>
        <end position="578"/>
    </location>
    <ligand>
        <name>FAD</name>
        <dbReference type="ChEBI" id="CHEBI:57692"/>
    </ligand>
</feature>
<feature type="binding site" evidence="8">
    <location>
        <position position="100"/>
    </location>
    <ligand>
        <name>FAD</name>
        <dbReference type="ChEBI" id="CHEBI:57692"/>
    </ligand>
</feature>
<dbReference type="InterPro" id="IPR012132">
    <property type="entry name" value="GMC_OxRdtase"/>
</dbReference>
<dbReference type="PANTHER" id="PTHR11552">
    <property type="entry name" value="GLUCOSE-METHANOL-CHOLINE GMC OXIDOREDUCTASE"/>
    <property type="match status" value="1"/>
</dbReference>
<evidence type="ECO:0000256" key="4">
    <source>
        <dbReference type="ARBA" id="ARBA00022729"/>
    </source>
</evidence>
<dbReference type="GO" id="GO:0050660">
    <property type="term" value="F:flavin adenine dinucleotide binding"/>
    <property type="evidence" value="ECO:0007669"/>
    <property type="project" value="InterPro"/>
</dbReference>
<reference evidence="10 11" key="1">
    <citation type="journal article" date="2016" name="Mol. Biol. Evol.">
        <title>Comparative Genomics of Early-Diverging Mushroom-Forming Fungi Provides Insights into the Origins of Lignocellulose Decay Capabilities.</title>
        <authorList>
            <person name="Nagy L.G."/>
            <person name="Riley R."/>
            <person name="Tritt A."/>
            <person name="Adam C."/>
            <person name="Daum C."/>
            <person name="Floudas D."/>
            <person name="Sun H."/>
            <person name="Yadav J.S."/>
            <person name="Pangilinan J."/>
            <person name="Larsson K.H."/>
            <person name="Matsuura K."/>
            <person name="Barry K."/>
            <person name="Labutti K."/>
            <person name="Kuo R."/>
            <person name="Ohm R.A."/>
            <person name="Bhattacharya S.S."/>
            <person name="Shirouzu T."/>
            <person name="Yoshinaga Y."/>
            <person name="Martin F.M."/>
            <person name="Grigoriev I.V."/>
            <person name="Hibbett D.S."/>
        </authorList>
    </citation>
    <scope>NUCLEOTIDE SEQUENCE [LARGE SCALE GENOMIC DNA]</scope>
    <source>
        <strain evidence="10 11">HHB12029</strain>
    </source>
</reference>
<accession>A0A166BUL7</accession>
<feature type="binding site" evidence="8">
    <location>
        <position position="245"/>
    </location>
    <ligand>
        <name>FAD</name>
        <dbReference type="ChEBI" id="CHEBI:57692"/>
    </ligand>
</feature>
<dbReference type="InterPro" id="IPR007867">
    <property type="entry name" value="GMC_OxRtase_C"/>
</dbReference>
<dbReference type="EMBL" id="KV425882">
    <property type="protein sequence ID" value="KZW04190.1"/>
    <property type="molecule type" value="Genomic_DNA"/>
</dbReference>
<evidence type="ECO:0000259" key="9">
    <source>
        <dbReference type="PROSITE" id="PS00624"/>
    </source>
</evidence>
<dbReference type="STRING" id="1314781.A0A166BUL7"/>
<dbReference type="PROSITE" id="PS00624">
    <property type="entry name" value="GMC_OXRED_2"/>
    <property type="match status" value="1"/>
</dbReference>
<dbReference type="SUPFAM" id="SSF51905">
    <property type="entry name" value="FAD/NAD(P)-binding domain"/>
    <property type="match status" value="1"/>
</dbReference>
<dbReference type="SUPFAM" id="SSF54373">
    <property type="entry name" value="FAD-linked reductases, C-terminal domain"/>
    <property type="match status" value="1"/>
</dbReference>
<evidence type="ECO:0000256" key="3">
    <source>
        <dbReference type="ARBA" id="ARBA00022630"/>
    </source>
</evidence>
<dbReference type="PIRSF" id="PIRSF000137">
    <property type="entry name" value="Alcohol_oxidase"/>
    <property type="match status" value="1"/>
</dbReference>
<feature type="active site" description="Proton acceptor" evidence="7">
    <location>
        <position position="576"/>
    </location>
</feature>
<organism evidence="10 11">
    <name type="scientific">Exidia glandulosa HHB12029</name>
    <dbReference type="NCBI Taxonomy" id="1314781"/>
    <lineage>
        <taxon>Eukaryota</taxon>
        <taxon>Fungi</taxon>
        <taxon>Dikarya</taxon>
        <taxon>Basidiomycota</taxon>
        <taxon>Agaricomycotina</taxon>
        <taxon>Agaricomycetes</taxon>
        <taxon>Auriculariales</taxon>
        <taxon>Exidiaceae</taxon>
        <taxon>Exidia</taxon>
    </lineage>
</organism>
<evidence type="ECO:0000256" key="5">
    <source>
        <dbReference type="ARBA" id="ARBA00022827"/>
    </source>
</evidence>
<comment type="cofactor">
    <cofactor evidence="1 8">
        <name>FAD</name>
        <dbReference type="ChEBI" id="CHEBI:57692"/>
    </cofactor>
</comment>
<dbReference type="InterPro" id="IPR000172">
    <property type="entry name" value="GMC_OxRdtase_N"/>
</dbReference>
<dbReference type="InParanoid" id="A0A166BUL7"/>
<keyword evidence="6" id="KW-0560">Oxidoreductase</keyword>
<dbReference type="Proteomes" id="UP000077266">
    <property type="component" value="Unassembled WGS sequence"/>
</dbReference>
<evidence type="ECO:0000313" key="10">
    <source>
        <dbReference type="EMBL" id="KZW04190.1"/>
    </source>
</evidence>
<dbReference type="GO" id="GO:0016614">
    <property type="term" value="F:oxidoreductase activity, acting on CH-OH group of donors"/>
    <property type="evidence" value="ECO:0007669"/>
    <property type="project" value="InterPro"/>
</dbReference>